<reference evidence="3" key="1">
    <citation type="journal article" date="2019" name="Int. J. Syst. Evol. Microbiol.">
        <title>The Global Catalogue of Microorganisms (GCM) 10K type strain sequencing project: providing services to taxonomists for standard genome sequencing and annotation.</title>
        <authorList>
            <consortium name="The Broad Institute Genomics Platform"/>
            <consortium name="The Broad Institute Genome Sequencing Center for Infectious Disease"/>
            <person name="Wu L."/>
            <person name="Ma J."/>
        </authorList>
    </citation>
    <scope>NUCLEOTIDE SEQUENCE [LARGE SCALE GENOMIC DNA]</scope>
    <source>
        <strain evidence="3">JCM 18401</strain>
    </source>
</reference>
<proteinExistence type="predicted"/>
<name>A0ABP9EIE9_9GAMM</name>
<protein>
    <submittedName>
        <fullName evidence="2">Aryl-sulfate sulfotransferase</fullName>
    </submittedName>
</protein>
<comment type="caution">
    <text evidence="2">The sequence shown here is derived from an EMBL/GenBank/DDBJ whole genome shotgun (WGS) entry which is preliminary data.</text>
</comment>
<dbReference type="InterPro" id="IPR010262">
    <property type="entry name" value="Arylsulfotransferase_bact"/>
</dbReference>
<keyword evidence="3" id="KW-1185">Reference proteome</keyword>
<dbReference type="PANTHER" id="PTHR35340:SF10">
    <property type="entry name" value="CYTOPLASMIC PROTEIN"/>
    <property type="match status" value="1"/>
</dbReference>
<dbReference type="Proteomes" id="UP001499988">
    <property type="component" value="Unassembled WGS sequence"/>
</dbReference>
<gene>
    <name evidence="2" type="ORF">GCM10023333_08930</name>
</gene>
<evidence type="ECO:0000313" key="3">
    <source>
        <dbReference type="Proteomes" id="UP001499988"/>
    </source>
</evidence>
<dbReference type="InterPro" id="IPR035391">
    <property type="entry name" value="Arylsulfotran_N"/>
</dbReference>
<dbReference type="InterPro" id="IPR053143">
    <property type="entry name" value="Arylsulfate_ST"/>
</dbReference>
<sequence length="610" mass="67869">MFKTMKKTTIALITAALIGTIPVVATASIKGMKHSGKQIPGNPLGHIKYNPYKNTPLTAVITLGPKSVQGQVVSATVSIKAKEGGVPLSYDVSEATLQNHGGIPVFGLYPNYMNTVEVEWSDKNGNKGNFDYKLMTPAMDMGFGQNMWASHPQMTVEKVDDDFKDRLYFVSWSGPTTGNEALMNHNTPDGHGSFSWDATPGYFIIDTAGDIRWYLNPYTTHDSKQYDKAGNAMGMNVTTDGNMIWVQGQGWKHMNIMGQMIGEHNLPGDFIDASHEGLQGKNGNVFIRAARKNYPLADGTLVNTVRDHLLEVDMNGQLVDFWDLNEILDPMRDAALLSLDSGAVCLNIDIDKAGVQHDAEYLAKQQRGDVHGVETGRNWAHVNSVDYDPVDDSIIVSSRHQSAAIKIGRDKEVKWIISPRAGWKGELADKVLTPVDAKGKPLKCTDNGKCENTDFDFVYTPHTAYKVHEKNTYTVFDNGDGRFLEQPAFPTDKYSRSVEYKVDEKKMTVQQVWEYGKELGYEYYSPVTSITKYQPDRDSMLSYFASANLFGMGGGYGNVKFDETTGKVKSLLTEHRYGEQEPAVKIQIDGHRLFASGYRAQTIDINQMIR</sequence>
<organism evidence="2 3">
    <name type="scientific">Ferrimonas pelagia</name>
    <dbReference type="NCBI Taxonomy" id="1177826"/>
    <lineage>
        <taxon>Bacteria</taxon>
        <taxon>Pseudomonadati</taxon>
        <taxon>Pseudomonadota</taxon>
        <taxon>Gammaproteobacteria</taxon>
        <taxon>Alteromonadales</taxon>
        <taxon>Ferrimonadaceae</taxon>
        <taxon>Ferrimonas</taxon>
    </lineage>
</organism>
<evidence type="ECO:0000313" key="2">
    <source>
        <dbReference type="EMBL" id="GAA4877855.1"/>
    </source>
</evidence>
<dbReference type="Pfam" id="PF17425">
    <property type="entry name" value="Arylsulfotran_N"/>
    <property type="match status" value="1"/>
</dbReference>
<accession>A0ABP9EIE9</accession>
<evidence type="ECO:0000259" key="1">
    <source>
        <dbReference type="Pfam" id="PF17425"/>
    </source>
</evidence>
<dbReference type="Gene3D" id="2.60.40.3100">
    <property type="entry name" value="Arylsulphate sulphotransferase monomer, N-terminal domain"/>
    <property type="match status" value="1"/>
</dbReference>
<dbReference type="InterPro" id="IPR038477">
    <property type="entry name" value="ASST_N_sf"/>
</dbReference>
<dbReference type="EMBL" id="BAABJZ010000012">
    <property type="protein sequence ID" value="GAA4877855.1"/>
    <property type="molecule type" value="Genomic_DNA"/>
</dbReference>
<dbReference type="PANTHER" id="PTHR35340">
    <property type="entry name" value="PQQ ENZYME REPEAT PROTEIN-RELATED"/>
    <property type="match status" value="1"/>
</dbReference>
<feature type="domain" description="Arylsulfotransferase N-terminal" evidence="1">
    <location>
        <begin position="47"/>
        <end position="136"/>
    </location>
</feature>
<dbReference type="Pfam" id="PF05935">
    <property type="entry name" value="Arylsulfotrans"/>
    <property type="match status" value="1"/>
</dbReference>